<dbReference type="KEGG" id="ock:EXM22_12845"/>
<keyword evidence="3" id="KW-1185">Reference proteome</keyword>
<proteinExistence type="predicted"/>
<keyword evidence="1" id="KW-0472">Membrane</keyword>
<sequence length="473" mass="54752">MLRSLLTAAGIMGGISFVLLPLAIRFILTPFLFRRIRKTGYKWEDELSQERSKAMMPLLKKRLMSSERMNLQEDIKALIEVVSPADETGTIRLNFTPLRFLEIMLMAYEDVYSKRKKSFLLRYLLGRKISWYTPFRRGYEAGRVLKNIPLLHFLNKKGIFTQTIRLALLPVLGIPGLLFFSIRSILLRLFWEGFIRSFYLNLLFRTSQYMLYLYGGHSREIDDRRIRFSKHEIIRKSRHFDRELSLIPKGIQNKEVLNDMIKAYERILLNAGLTPDPAFSLHPDADLKRFRFKGKVEGFLRKTISAVYEELGSSSEPPATKVILKHLVQSISSLYYPGKEKPLESYRLNQLISISYKLSIIALGSVYSNAPGSRFALEKMSVDLFRKVREFSKQPLITLLSSKGKDSWKNLRPFFKMRQILKLRKATPGGIAGLGLPLFGRILQDKGKEVILYRIGRALIRTTLMEETELPDP</sequence>
<dbReference type="OrthoDB" id="9817914at2"/>
<reference evidence="2 3" key="1">
    <citation type="submission" date="2019-02" db="EMBL/GenBank/DDBJ databases">
        <title>Complete Genome Sequence and Methylome Analysis of free living Spirochaetas.</title>
        <authorList>
            <person name="Fomenkov A."/>
            <person name="Dubinina G."/>
            <person name="Leshcheva N."/>
            <person name="Mikheeva N."/>
            <person name="Grabovich M."/>
            <person name="Vincze T."/>
            <person name="Roberts R.J."/>
        </authorList>
    </citation>
    <scope>NUCLEOTIDE SEQUENCE [LARGE SCALE GENOMIC DNA]</scope>
    <source>
        <strain evidence="2 3">K2</strain>
    </source>
</reference>
<evidence type="ECO:0000313" key="3">
    <source>
        <dbReference type="Proteomes" id="UP000324209"/>
    </source>
</evidence>
<feature type="transmembrane region" description="Helical" evidence="1">
    <location>
        <begin position="166"/>
        <end position="186"/>
    </location>
</feature>
<feature type="transmembrane region" description="Helical" evidence="1">
    <location>
        <begin position="6"/>
        <end position="28"/>
    </location>
</feature>
<dbReference type="AlphaFoldDB" id="A0A5C1QL01"/>
<dbReference type="EMBL" id="CP036150">
    <property type="protein sequence ID" value="QEN08835.1"/>
    <property type="molecule type" value="Genomic_DNA"/>
</dbReference>
<protein>
    <submittedName>
        <fullName evidence="2">Uncharacterized protein</fullName>
    </submittedName>
</protein>
<evidence type="ECO:0000256" key="1">
    <source>
        <dbReference type="SAM" id="Phobius"/>
    </source>
</evidence>
<organism evidence="2 3">
    <name type="scientific">Oceanispirochaeta crateris</name>
    <dbReference type="NCBI Taxonomy" id="2518645"/>
    <lineage>
        <taxon>Bacteria</taxon>
        <taxon>Pseudomonadati</taxon>
        <taxon>Spirochaetota</taxon>
        <taxon>Spirochaetia</taxon>
        <taxon>Spirochaetales</taxon>
        <taxon>Spirochaetaceae</taxon>
        <taxon>Oceanispirochaeta</taxon>
    </lineage>
</organism>
<dbReference type="Proteomes" id="UP000324209">
    <property type="component" value="Chromosome"/>
</dbReference>
<gene>
    <name evidence="2" type="ORF">EXM22_12845</name>
</gene>
<accession>A0A5C1QL01</accession>
<name>A0A5C1QL01_9SPIO</name>
<keyword evidence="1" id="KW-0812">Transmembrane</keyword>
<evidence type="ECO:0000313" key="2">
    <source>
        <dbReference type="EMBL" id="QEN08835.1"/>
    </source>
</evidence>
<dbReference type="RefSeq" id="WP_149486914.1">
    <property type="nucleotide sequence ID" value="NZ_CP036150.1"/>
</dbReference>
<keyword evidence="1" id="KW-1133">Transmembrane helix</keyword>